<keyword evidence="2" id="KW-0805">Transcription regulation</keyword>
<dbReference type="CDD" id="cd08414">
    <property type="entry name" value="PBP2_LTTR_aromatics_like"/>
    <property type="match status" value="1"/>
</dbReference>
<keyword evidence="7" id="KW-1185">Reference proteome</keyword>
<dbReference type="RefSeq" id="WP_179820427.1">
    <property type="nucleotide sequence ID" value="NZ_JACCFS010000001.1"/>
</dbReference>
<dbReference type="PROSITE" id="PS50931">
    <property type="entry name" value="HTH_LYSR"/>
    <property type="match status" value="1"/>
</dbReference>
<evidence type="ECO:0000256" key="4">
    <source>
        <dbReference type="ARBA" id="ARBA00023163"/>
    </source>
</evidence>
<comment type="similarity">
    <text evidence="1">Belongs to the LysR transcriptional regulatory family.</text>
</comment>
<accession>A0A7Z0EIF8</accession>
<dbReference type="GO" id="GO:0003677">
    <property type="term" value="F:DNA binding"/>
    <property type="evidence" value="ECO:0007669"/>
    <property type="project" value="UniProtKB-KW"/>
</dbReference>
<dbReference type="Gene3D" id="1.10.10.10">
    <property type="entry name" value="Winged helix-like DNA-binding domain superfamily/Winged helix DNA-binding domain"/>
    <property type="match status" value="1"/>
</dbReference>
<sequence>MDFTIHQLRCFLAVARELHFGRAAARLHLSPSALSEQVAALERRVSRPLFDRSPRGVELTDHGRELLPLARRAVESMDEAVEWGRGEAAEPSVRIGLMVASTEFRAIMADAARQIPGVRWQVRHLGFTGCHEALARAEVDCAFVVGTEEGPLPGFESLPLWEEDCLLVLSARHRLAGRDSLTLAEIAEETFVAVEGGTHARWFASVAAEGSAPHLLPVARNFEEILEMCAAGQGVNIAGRSAETTYTHPGIRFVPIVDAPRVTTYLSVRQGRRPVALERFVRLCALDGPEAQT</sequence>
<organism evidence="6 7">
    <name type="scientific">Nocardiopsis aegyptia</name>
    <dbReference type="NCBI Taxonomy" id="220378"/>
    <lineage>
        <taxon>Bacteria</taxon>
        <taxon>Bacillati</taxon>
        <taxon>Actinomycetota</taxon>
        <taxon>Actinomycetes</taxon>
        <taxon>Streptosporangiales</taxon>
        <taxon>Nocardiopsidaceae</taxon>
        <taxon>Nocardiopsis</taxon>
    </lineage>
</organism>
<dbReference type="InterPro" id="IPR036390">
    <property type="entry name" value="WH_DNA-bd_sf"/>
</dbReference>
<dbReference type="InterPro" id="IPR005119">
    <property type="entry name" value="LysR_subst-bd"/>
</dbReference>
<keyword evidence="4" id="KW-0804">Transcription</keyword>
<comment type="caution">
    <text evidence="6">The sequence shown here is derived from an EMBL/GenBank/DDBJ whole genome shotgun (WGS) entry which is preliminary data.</text>
</comment>
<feature type="domain" description="HTH lysR-type" evidence="5">
    <location>
        <begin position="1"/>
        <end position="60"/>
    </location>
</feature>
<keyword evidence="3 6" id="KW-0238">DNA-binding</keyword>
<dbReference type="PANTHER" id="PTHR30346:SF0">
    <property type="entry name" value="HCA OPERON TRANSCRIPTIONAL ACTIVATOR HCAR"/>
    <property type="match status" value="1"/>
</dbReference>
<dbReference type="InterPro" id="IPR000847">
    <property type="entry name" value="LysR_HTH_N"/>
</dbReference>
<gene>
    <name evidence="6" type="ORF">HNR10_000428</name>
</gene>
<evidence type="ECO:0000256" key="1">
    <source>
        <dbReference type="ARBA" id="ARBA00009437"/>
    </source>
</evidence>
<evidence type="ECO:0000313" key="6">
    <source>
        <dbReference type="EMBL" id="NYJ32547.1"/>
    </source>
</evidence>
<dbReference type="GO" id="GO:0003700">
    <property type="term" value="F:DNA-binding transcription factor activity"/>
    <property type="evidence" value="ECO:0007669"/>
    <property type="project" value="InterPro"/>
</dbReference>
<dbReference type="PANTHER" id="PTHR30346">
    <property type="entry name" value="TRANSCRIPTIONAL DUAL REGULATOR HCAR-RELATED"/>
    <property type="match status" value="1"/>
</dbReference>
<dbReference type="AlphaFoldDB" id="A0A7Z0EIF8"/>
<evidence type="ECO:0000256" key="2">
    <source>
        <dbReference type="ARBA" id="ARBA00023015"/>
    </source>
</evidence>
<dbReference type="EMBL" id="JACCFS010000001">
    <property type="protein sequence ID" value="NYJ32547.1"/>
    <property type="molecule type" value="Genomic_DNA"/>
</dbReference>
<dbReference type="InterPro" id="IPR036388">
    <property type="entry name" value="WH-like_DNA-bd_sf"/>
</dbReference>
<name>A0A7Z0EIF8_9ACTN</name>
<dbReference type="Gene3D" id="3.40.190.290">
    <property type="match status" value="1"/>
</dbReference>
<protein>
    <submittedName>
        <fullName evidence="6">DNA-binding transcriptional LysR family regulator</fullName>
    </submittedName>
</protein>
<dbReference type="Pfam" id="PF00126">
    <property type="entry name" value="HTH_1"/>
    <property type="match status" value="1"/>
</dbReference>
<reference evidence="6 7" key="1">
    <citation type="submission" date="2020-07" db="EMBL/GenBank/DDBJ databases">
        <title>Sequencing the genomes of 1000 actinobacteria strains.</title>
        <authorList>
            <person name="Klenk H.-P."/>
        </authorList>
    </citation>
    <scope>NUCLEOTIDE SEQUENCE [LARGE SCALE GENOMIC DNA]</scope>
    <source>
        <strain evidence="6 7">DSM 44442</strain>
    </source>
</reference>
<evidence type="ECO:0000256" key="3">
    <source>
        <dbReference type="ARBA" id="ARBA00023125"/>
    </source>
</evidence>
<dbReference type="SUPFAM" id="SSF46785">
    <property type="entry name" value="Winged helix' DNA-binding domain"/>
    <property type="match status" value="1"/>
</dbReference>
<dbReference type="Proteomes" id="UP000572051">
    <property type="component" value="Unassembled WGS sequence"/>
</dbReference>
<evidence type="ECO:0000313" key="7">
    <source>
        <dbReference type="Proteomes" id="UP000572051"/>
    </source>
</evidence>
<dbReference type="FunFam" id="1.10.10.10:FF:000001">
    <property type="entry name" value="LysR family transcriptional regulator"/>
    <property type="match status" value="1"/>
</dbReference>
<evidence type="ECO:0000259" key="5">
    <source>
        <dbReference type="PROSITE" id="PS50931"/>
    </source>
</evidence>
<dbReference type="SUPFAM" id="SSF53850">
    <property type="entry name" value="Periplasmic binding protein-like II"/>
    <property type="match status" value="1"/>
</dbReference>
<dbReference type="Pfam" id="PF03466">
    <property type="entry name" value="LysR_substrate"/>
    <property type="match status" value="1"/>
</dbReference>
<dbReference type="GO" id="GO:0032993">
    <property type="term" value="C:protein-DNA complex"/>
    <property type="evidence" value="ECO:0007669"/>
    <property type="project" value="TreeGrafter"/>
</dbReference>
<proteinExistence type="inferred from homology"/>
<dbReference type="PRINTS" id="PR00039">
    <property type="entry name" value="HTHLYSR"/>
</dbReference>